<name>A0A645IV62_9ZZZZ</name>
<dbReference type="AlphaFoldDB" id="A0A645IV62"/>
<sequence length="160" mass="17704">MPKLFQIPGERLSVNQWFGAEENDRTYVNWSGSTDSMKRVITAVGNMNTVPTNLQLERSGSAYLFVYDGLISDQYSGEGKTYNAYHHADAPTITIQSVNANYSEYVSYGINSISVNQAGLSEAMEADGVNATQMLITLRFPQRSTTTATATYEMLMTVSR</sequence>
<dbReference type="EMBL" id="VSSQ01118267">
    <property type="protein sequence ID" value="MPN52294.1"/>
    <property type="molecule type" value="Genomic_DNA"/>
</dbReference>
<reference evidence="1" key="1">
    <citation type="submission" date="2019-08" db="EMBL/GenBank/DDBJ databases">
        <authorList>
            <person name="Kucharzyk K."/>
            <person name="Murdoch R.W."/>
            <person name="Higgins S."/>
            <person name="Loffler F."/>
        </authorList>
    </citation>
    <scope>NUCLEOTIDE SEQUENCE</scope>
</reference>
<comment type="caution">
    <text evidence="1">The sequence shown here is derived from an EMBL/GenBank/DDBJ whole genome shotgun (WGS) entry which is preliminary data.</text>
</comment>
<organism evidence="1">
    <name type="scientific">bioreactor metagenome</name>
    <dbReference type="NCBI Taxonomy" id="1076179"/>
    <lineage>
        <taxon>unclassified sequences</taxon>
        <taxon>metagenomes</taxon>
        <taxon>ecological metagenomes</taxon>
    </lineage>
</organism>
<protein>
    <submittedName>
        <fullName evidence="1">Uncharacterized protein</fullName>
    </submittedName>
</protein>
<evidence type="ECO:0000313" key="1">
    <source>
        <dbReference type="EMBL" id="MPN52294.1"/>
    </source>
</evidence>
<gene>
    <name evidence="1" type="ORF">SDC9_199950</name>
</gene>
<proteinExistence type="predicted"/>
<accession>A0A645IV62</accession>